<protein>
    <recommendedName>
        <fullName evidence="1">FBD domain-containing protein</fullName>
    </recommendedName>
</protein>
<accession>A0AAP0HIB1</accession>
<sequence length="192" mass="21677">MPRQDGVFTPTPPSIDVGLSQHLQQKVNIDELAIDVLQRLCNASNILTLQWFEISLERYSFGDALPLFTNLKSLELDTSIEEFGVILSKCSSIETLLFYSCSGLAKEKNEAEVVLPELCSLNNIKYVDVRKLSRGKTELQFLRFLLNNAKLLKLVTIDAGANSKYEKHEMNVDVPNDIARLCQVQIGLFWLV</sequence>
<dbReference type="InterPro" id="IPR050232">
    <property type="entry name" value="FBL13/AtMIF1-like"/>
</dbReference>
<dbReference type="Pfam" id="PF08387">
    <property type="entry name" value="FBD"/>
    <property type="match status" value="1"/>
</dbReference>
<dbReference type="AlphaFoldDB" id="A0AAP0HIB1"/>
<keyword evidence="3" id="KW-1185">Reference proteome</keyword>
<gene>
    <name evidence="2" type="ORF">Sjap_025807</name>
</gene>
<feature type="domain" description="FBD" evidence="1">
    <location>
        <begin position="119"/>
        <end position="157"/>
    </location>
</feature>
<organism evidence="2 3">
    <name type="scientific">Stephania japonica</name>
    <dbReference type="NCBI Taxonomy" id="461633"/>
    <lineage>
        <taxon>Eukaryota</taxon>
        <taxon>Viridiplantae</taxon>
        <taxon>Streptophyta</taxon>
        <taxon>Embryophyta</taxon>
        <taxon>Tracheophyta</taxon>
        <taxon>Spermatophyta</taxon>
        <taxon>Magnoliopsida</taxon>
        <taxon>Ranunculales</taxon>
        <taxon>Menispermaceae</taxon>
        <taxon>Menispermoideae</taxon>
        <taxon>Cissampelideae</taxon>
        <taxon>Stephania</taxon>
    </lineage>
</organism>
<proteinExistence type="predicted"/>
<reference evidence="2 3" key="1">
    <citation type="submission" date="2024-01" db="EMBL/GenBank/DDBJ databases">
        <title>Genome assemblies of Stephania.</title>
        <authorList>
            <person name="Yang L."/>
        </authorList>
    </citation>
    <scope>NUCLEOTIDE SEQUENCE [LARGE SCALE GENOMIC DNA]</scope>
    <source>
        <strain evidence="2">QJT</strain>
        <tissue evidence="2">Leaf</tissue>
    </source>
</reference>
<comment type="caution">
    <text evidence="2">The sequence shown here is derived from an EMBL/GenBank/DDBJ whole genome shotgun (WGS) entry which is preliminary data.</text>
</comment>
<dbReference type="EMBL" id="JBBNAE010000011">
    <property type="protein sequence ID" value="KAK9085396.1"/>
    <property type="molecule type" value="Genomic_DNA"/>
</dbReference>
<evidence type="ECO:0000313" key="3">
    <source>
        <dbReference type="Proteomes" id="UP001417504"/>
    </source>
</evidence>
<dbReference type="PANTHER" id="PTHR31900:SF30">
    <property type="entry name" value="SUPERFAMILY PROTEIN, PUTATIVE-RELATED"/>
    <property type="match status" value="1"/>
</dbReference>
<dbReference type="Proteomes" id="UP001417504">
    <property type="component" value="Unassembled WGS sequence"/>
</dbReference>
<evidence type="ECO:0000313" key="2">
    <source>
        <dbReference type="EMBL" id="KAK9085396.1"/>
    </source>
</evidence>
<evidence type="ECO:0000259" key="1">
    <source>
        <dbReference type="Pfam" id="PF08387"/>
    </source>
</evidence>
<dbReference type="PANTHER" id="PTHR31900">
    <property type="entry name" value="F-BOX/RNI SUPERFAMILY PROTEIN-RELATED"/>
    <property type="match status" value="1"/>
</dbReference>
<dbReference type="InterPro" id="IPR006566">
    <property type="entry name" value="FBD"/>
</dbReference>
<name>A0AAP0HIB1_9MAGN</name>